<dbReference type="Proteomes" id="UP000617628">
    <property type="component" value="Unassembled WGS sequence"/>
</dbReference>
<comment type="caution">
    <text evidence="1">The sequence shown here is derived from an EMBL/GenBank/DDBJ whole genome shotgun (WGS) entry which is preliminary data.</text>
</comment>
<sequence>MRPYATLLALACVLAETTSPSSGSERLLIQEIQSTSYSSPSLSFQFTHQADEIKRRRYRIELSLDFKTWYPVGTIQAELAPHEKWPASATWPYYYPIPNFPVFYRLVTVDDAAELEAARALWDQNKPENYQYYDRDYSAWTFDIHGYLHSIRNNEFRTTLSIKDPTAPENTTDHKYSIEDYFELIERTLDARVLNVRYHPKFGYPIEIRIDDRNGLDDLYHDFHLALWESTLVPASSKPTNAYEAPVTIIGASTSSDWLTIEVDYQRDILDGNEFVLEYDPAILESTKPDSVSLTLRLLTLTPPELQRELQDPSILNRKHPIEFSLSEFQAAFTEAHGRTDSIRLMVRTKGSDAPPVLVDYPTP</sequence>
<dbReference type="InterPro" id="IPR046172">
    <property type="entry name" value="DUF6174"/>
</dbReference>
<accession>A0A934RTQ8</accession>
<evidence type="ECO:0000313" key="2">
    <source>
        <dbReference type="Proteomes" id="UP000617628"/>
    </source>
</evidence>
<gene>
    <name evidence="1" type="ORF">JIN87_05275</name>
</gene>
<dbReference type="AlphaFoldDB" id="A0A934RTQ8"/>
<proteinExistence type="predicted"/>
<keyword evidence="2" id="KW-1185">Reference proteome</keyword>
<dbReference type="Pfam" id="PF19671">
    <property type="entry name" value="DUF6174"/>
    <property type="match status" value="1"/>
</dbReference>
<reference evidence="1" key="1">
    <citation type="submission" date="2021-01" db="EMBL/GenBank/DDBJ databases">
        <title>Modified the classification status of verrucomicrobia.</title>
        <authorList>
            <person name="Feng X."/>
        </authorList>
    </citation>
    <scope>NUCLEOTIDE SEQUENCE</scope>
    <source>
        <strain evidence="1">KCTC 13126</strain>
    </source>
</reference>
<name>A0A934RTQ8_9BACT</name>
<evidence type="ECO:0000313" key="1">
    <source>
        <dbReference type="EMBL" id="MBK1876268.1"/>
    </source>
</evidence>
<protein>
    <submittedName>
        <fullName evidence="1">Uncharacterized protein</fullName>
    </submittedName>
</protein>
<organism evidence="1 2">
    <name type="scientific">Pelagicoccus mobilis</name>
    <dbReference type="NCBI Taxonomy" id="415221"/>
    <lineage>
        <taxon>Bacteria</taxon>
        <taxon>Pseudomonadati</taxon>
        <taxon>Verrucomicrobiota</taxon>
        <taxon>Opitutia</taxon>
        <taxon>Puniceicoccales</taxon>
        <taxon>Pelagicoccaceae</taxon>
        <taxon>Pelagicoccus</taxon>
    </lineage>
</organism>
<dbReference type="RefSeq" id="WP_200354482.1">
    <property type="nucleotide sequence ID" value="NZ_JAENIL010000007.1"/>
</dbReference>
<dbReference type="EMBL" id="JAENIL010000007">
    <property type="protein sequence ID" value="MBK1876268.1"/>
    <property type="molecule type" value="Genomic_DNA"/>
</dbReference>